<feature type="non-terminal residue" evidence="1">
    <location>
        <position position="63"/>
    </location>
</feature>
<reference evidence="1 2" key="1">
    <citation type="submission" date="2024-02" db="EMBL/GenBank/DDBJ databases">
        <authorList>
            <person name="Vignale AGUSTIN F."/>
            <person name="Sosa J E."/>
            <person name="Modenutti C."/>
        </authorList>
    </citation>
    <scope>NUCLEOTIDE SEQUENCE [LARGE SCALE GENOMIC DNA]</scope>
</reference>
<proteinExistence type="predicted"/>
<dbReference type="Proteomes" id="UP001642360">
    <property type="component" value="Unassembled WGS sequence"/>
</dbReference>
<comment type="caution">
    <text evidence="1">The sequence shown here is derived from an EMBL/GenBank/DDBJ whole genome shotgun (WGS) entry which is preliminary data.</text>
</comment>
<dbReference type="EMBL" id="CAUOFW020006024">
    <property type="protein sequence ID" value="CAK9172570.1"/>
    <property type="molecule type" value="Genomic_DNA"/>
</dbReference>
<evidence type="ECO:0000313" key="1">
    <source>
        <dbReference type="EMBL" id="CAK9172570.1"/>
    </source>
</evidence>
<dbReference type="Gene3D" id="3.40.50.2000">
    <property type="entry name" value="Glycogen Phosphorylase B"/>
    <property type="match status" value="1"/>
</dbReference>
<name>A0ABC8TYH4_9AQUA</name>
<gene>
    <name evidence="1" type="ORF">ILEXP_LOCUS42219</name>
</gene>
<protein>
    <submittedName>
        <fullName evidence="1">Uncharacterized protein</fullName>
    </submittedName>
</protein>
<organism evidence="1 2">
    <name type="scientific">Ilex paraguariensis</name>
    <name type="common">yerba mate</name>
    <dbReference type="NCBI Taxonomy" id="185542"/>
    <lineage>
        <taxon>Eukaryota</taxon>
        <taxon>Viridiplantae</taxon>
        <taxon>Streptophyta</taxon>
        <taxon>Embryophyta</taxon>
        <taxon>Tracheophyta</taxon>
        <taxon>Spermatophyta</taxon>
        <taxon>Magnoliopsida</taxon>
        <taxon>eudicotyledons</taxon>
        <taxon>Gunneridae</taxon>
        <taxon>Pentapetalae</taxon>
        <taxon>asterids</taxon>
        <taxon>campanulids</taxon>
        <taxon>Aquifoliales</taxon>
        <taxon>Aquifoliaceae</taxon>
        <taxon>Ilex</taxon>
    </lineage>
</organism>
<accession>A0ABC8TYH4</accession>
<keyword evidence="2" id="KW-1185">Reference proteome</keyword>
<dbReference type="AlphaFoldDB" id="A0ABC8TYH4"/>
<evidence type="ECO:0000313" key="2">
    <source>
        <dbReference type="Proteomes" id="UP001642360"/>
    </source>
</evidence>
<sequence length="63" mass="7184">MEKLEEPRDRVCCIIYDSVMYFAEAVVAHLKIPSIHYHSSSDSYVLACHATPCLLKQGYIPLQ</sequence>
<dbReference type="SUPFAM" id="SSF53756">
    <property type="entry name" value="UDP-Glycosyltransferase/glycogen phosphorylase"/>
    <property type="match status" value="1"/>
</dbReference>